<keyword evidence="2" id="KW-0805">Transcription regulation</keyword>
<dbReference type="Pfam" id="PF08281">
    <property type="entry name" value="Sigma70_r4_2"/>
    <property type="match status" value="1"/>
</dbReference>
<dbReference type="InterPro" id="IPR013249">
    <property type="entry name" value="RNA_pol_sigma70_r4_t2"/>
</dbReference>
<evidence type="ECO:0000259" key="6">
    <source>
        <dbReference type="Pfam" id="PF08281"/>
    </source>
</evidence>
<dbReference type="Gene3D" id="2.120.10.30">
    <property type="entry name" value="TolB, C-terminal domain"/>
    <property type="match status" value="1"/>
</dbReference>
<dbReference type="Gene3D" id="1.20.140.160">
    <property type="match status" value="1"/>
</dbReference>
<evidence type="ECO:0000256" key="3">
    <source>
        <dbReference type="ARBA" id="ARBA00023082"/>
    </source>
</evidence>
<protein>
    <recommendedName>
        <fullName evidence="6">RNA polymerase sigma factor 70 region 4 type 2 domain-containing protein</fullName>
    </recommendedName>
</protein>
<evidence type="ECO:0000313" key="7">
    <source>
        <dbReference type="EMBL" id="MBE1566126.1"/>
    </source>
</evidence>
<dbReference type="InterPro" id="IPR011042">
    <property type="entry name" value="6-blade_b-propeller_TolB-like"/>
</dbReference>
<comment type="caution">
    <text evidence="7">The sequence shown here is derived from an EMBL/GenBank/DDBJ whole genome shotgun (WGS) entry which is preliminary data.</text>
</comment>
<evidence type="ECO:0000256" key="4">
    <source>
        <dbReference type="ARBA" id="ARBA00023163"/>
    </source>
</evidence>
<name>A0ABR9KWL1_9ACTN</name>
<reference evidence="7 8" key="1">
    <citation type="submission" date="2020-10" db="EMBL/GenBank/DDBJ databases">
        <title>Sequencing the genomes of 1000 actinobacteria strains.</title>
        <authorList>
            <person name="Klenk H.-P."/>
        </authorList>
    </citation>
    <scope>NUCLEOTIDE SEQUENCE [LARGE SCALE GENOMIC DNA]</scope>
    <source>
        <strain evidence="7 8">DSM 43748</strain>
    </source>
</reference>
<evidence type="ECO:0000256" key="2">
    <source>
        <dbReference type="ARBA" id="ARBA00023015"/>
    </source>
</evidence>
<evidence type="ECO:0000313" key="8">
    <source>
        <dbReference type="Proteomes" id="UP000661607"/>
    </source>
</evidence>
<gene>
    <name evidence="7" type="ORF">H4W81_008905</name>
</gene>
<organism evidence="7 8">
    <name type="scientific">Nonomuraea africana</name>
    <dbReference type="NCBI Taxonomy" id="46171"/>
    <lineage>
        <taxon>Bacteria</taxon>
        <taxon>Bacillati</taxon>
        <taxon>Actinomycetota</taxon>
        <taxon>Actinomycetes</taxon>
        <taxon>Streptosporangiales</taxon>
        <taxon>Streptosporangiaceae</taxon>
        <taxon>Nonomuraea</taxon>
    </lineage>
</organism>
<dbReference type="SUPFAM" id="SSF69304">
    <property type="entry name" value="Tricorn protease N-terminal domain"/>
    <property type="match status" value="1"/>
</dbReference>
<comment type="similarity">
    <text evidence="1">Belongs to the sigma-70 factor family. ECF subfamily.</text>
</comment>
<evidence type="ECO:0000256" key="1">
    <source>
        <dbReference type="ARBA" id="ARBA00010641"/>
    </source>
</evidence>
<dbReference type="InterPro" id="IPR013324">
    <property type="entry name" value="RNA_pol_sigma_r3/r4-like"/>
</dbReference>
<dbReference type="SUPFAM" id="SSF88659">
    <property type="entry name" value="Sigma3 and sigma4 domains of RNA polymerase sigma factors"/>
    <property type="match status" value="1"/>
</dbReference>
<sequence length="519" mass="56608">MGPPGDFTDFVLIKGMGFVRYGVVLTGDQREGAELAKEALSCLDGPKTGNPDTFIGTTMTRLYVRARRRGRPPSISASDISEQGGDPEVWRRLAELPALPRAVIILRSYGRLSNEEIAKVLDLPLARVRDQTVPFRQDDLVRTLDAAAATARPADLLSGLARLRRRRGRRRLRAAAVAGLALVTVSGVVALVRPTIAAPADPRAATARPEPSAVGLARAAQEVWPRAVSRLPARSADGLVYQPAVAIDDHRVVLLAQRRLGYDDVRLDVYDAGTGRLARFAKLPDHDEVRGFATDGRFVVWSALSLRDDDTLETRFWRVPVKGGKPRLVAKAAQGDRSAPSATHFQLGGGHLLWNADGVIYRLPLSGKGRREKVREGLRLLEWPWAADPTMRTLTDLETGRSREFVTGAEGLERCSPDWCVERNPISGVMTARRTDGSGSVELPGTTTEGPMLNRFVVLRLRAGLKVIKDLRAGTLATFDPAEPALATSLGDRTDLGTLLAWSDSEGRDLWLLNLKAVR</sequence>
<dbReference type="RefSeq" id="WP_192780213.1">
    <property type="nucleotide sequence ID" value="NZ_BAAASY010000013.1"/>
</dbReference>
<feature type="domain" description="RNA polymerase sigma factor 70 region 4 type 2" evidence="6">
    <location>
        <begin position="89"/>
        <end position="129"/>
    </location>
</feature>
<keyword evidence="5" id="KW-0812">Transmembrane</keyword>
<proteinExistence type="inferred from homology"/>
<keyword evidence="8" id="KW-1185">Reference proteome</keyword>
<dbReference type="EMBL" id="JADBEF010000001">
    <property type="protein sequence ID" value="MBE1566126.1"/>
    <property type="molecule type" value="Genomic_DNA"/>
</dbReference>
<keyword evidence="4" id="KW-0804">Transcription</keyword>
<keyword evidence="5" id="KW-0472">Membrane</keyword>
<feature type="transmembrane region" description="Helical" evidence="5">
    <location>
        <begin position="172"/>
        <end position="192"/>
    </location>
</feature>
<keyword evidence="3" id="KW-0731">Sigma factor</keyword>
<evidence type="ECO:0000256" key="5">
    <source>
        <dbReference type="SAM" id="Phobius"/>
    </source>
</evidence>
<keyword evidence="5" id="KW-1133">Transmembrane helix</keyword>
<dbReference type="Proteomes" id="UP000661607">
    <property type="component" value="Unassembled WGS sequence"/>
</dbReference>
<accession>A0ABR9KWL1</accession>